<protein>
    <recommendedName>
        <fullName evidence="7">Reverse transcriptase RNase H-like domain-containing protein</fullName>
    </recommendedName>
</protein>
<feature type="domain" description="Reverse transcriptase RNase H-like" evidence="7">
    <location>
        <begin position="9"/>
        <end position="79"/>
    </location>
</feature>
<evidence type="ECO:0000256" key="1">
    <source>
        <dbReference type="ARBA" id="ARBA00022679"/>
    </source>
</evidence>
<keyword evidence="2" id="KW-0548">Nucleotidyltransferase</keyword>
<accession>A0ABD0YR53</accession>
<proteinExistence type="predicted"/>
<dbReference type="EMBL" id="JBFDAA010000003">
    <property type="protein sequence ID" value="KAL1138355.1"/>
    <property type="molecule type" value="Genomic_DNA"/>
</dbReference>
<dbReference type="PANTHER" id="PTHR37984:SF5">
    <property type="entry name" value="PROTEIN NYNRIN-LIKE"/>
    <property type="match status" value="1"/>
</dbReference>
<evidence type="ECO:0000256" key="3">
    <source>
        <dbReference type="ARBA" id="ARBA00022722"/>
    </source>
</evidence>
<keyword evidence="6" id="KW-0695">RNA-directed DNA polymerase</keyword>
<dbReference type="GO" id="GO:0003964">
    <property type="term" value="F:RNA-directed DNA polymerase activity"/>
    <property type="evidence" value="ECO:0007669"/>
    <property type="project" value="UniProtKB-KW"/>
</dbReference>
<keyword evidence="9" id="KW-1185">Reference proteome</keyword>
<name>A0ABD0YR53_9HEMI</name>
<evidence type="ECO:0000313" key="8">
    <source>
        <dbReference type="EMBL" id="KAL1138355.1"/>
    </source>
</evidence>
<keyword evidence="4" id="KW-0255">Endonuclease</keyword>
<evidence type="ECO:0000256" key="6">
    <source>
        <dbReference type="ARBA" id="ARBA00022918"/>
    </source>
</evidence>
<dbReference type="InterPro" id="IPR050951">
    <property type="entry name" value="Retrovirus_Pol_polyprotein"/>
</dbReference>
<dbReference type="PANTHER" id="PTHR37984">
    <property type="entry name" value="PROTEIN CBG26694"/>
    <property type="match status" value="1"/>
</dbReference>
<dbReference type="Proteomes" id="UP001558652">
    <property type="component" value="Unassembled WGS sequence"/>
</dbReference>
<dbReference type="SUPFAM" id="SSF56672">
    <property type="entry name" value="DNA/RNA polymerases"/>
    <property type="match status" value="1"/>
</dbReference>
<dbReference type="GO" id="GO:0004519">
    <property type="term" value="F:endonuclease activity"/>
    <property type="evidence" value="ECO:0007669"/>
    <property type="project" value="UniProtKB-KW"/>
</dbReference>
<comment type="caution">
    <text evidence="8">The sequence shown here is derived from an EMBL/GenBank/DDBJ whole genome shotgun (WGS) entry which is preliminary data.</text>
</comment>
<keyword evidence="5" id="KW-0378">Hydrolase</keyword>
<dbReference type="InterPro" id="IPR043502">
    <property type="entry name" value="DNA/RNA_pol_sf"/>
</dbReference>
<sequence length="199" mass="22548">MIQGIVRVYARRRLTPAESRNSAIERELLGVVWAVEYFRPNVWGRQFLIKTDHKPLVCVGGLKETSARVTRWKEKLATYTFTIIHTKGKDNVVVDFLSRMVNALYTPMPPSEGWDLLRRRVEDGPDLPVVLEARARQLPTQPGPIRGSGGDARLLWSTDTLDDKSRQVNVRITPGDAVCTTYHRVGRNRVWELSVGAQA</sequence>
<evidence type="ECO:0000313" key="9">
    <source>
        <dbReference type="Proteomes" id="UP001558652"/>
    </source>
</evidence>
<dbReference type="CDD" id="cd09274">
    <property type="entry name" value="RNase_HI_RT_Ty3"/>
    <property type="match status" value="1"/>
</dbReference>
<dbReference type="AlphaFoldDB" id="A0ABD0YR53"/>
<gene>
    <name evidence="8" type="ORF">AAG570_008419</name>
</gene>
<keyword evidence="1" id="KW-0808">Transferase</keyword>
<evidence type="ECO:0000256" key="5">
    <source>
        <dbReference type="ARBA" id="ARBA00022801"/>
    </source>
</evidence>
<evidence type="ECO:0000256" key="4">
    <source>
        <dbReference type="ARBA" id="ARBA00022759"/>
    </source>
</evidence>
<organism evidence="8 9">
    <name type="scientific">Ranatra chinensis</name>
    <dbReference type="NCBI Taxonomy" id="642074"/>
    <lineage>
        <taxon>Eukaryota</taxon>
        <taxon>Metazoa</taxon>
        <taxon>Ecdysozoa</taxon>
        <taxon>Arthropoda</taxon>
        <taxon>Hexapoda</taxon>
        <taxon>Insecta</taxon>
        <taxon>Pterygota</taxon>
        <taxon>Neoptera</taxon>
        <taxon>Paraneoptera</taxon>
        <taxon>Hemiptera</taxon>
        <taxon>Heteroptera</taxon>
        <taxon>Panheteroptera</taxon>
        <taxon>Nepomorpha</taxon>
        <taxon>Nepidae</taxon>
        <taxon>Ranatrinae</taxon>
        <taxon>Ranatra</taxon>
    </lineage>
</organism>
<dbReference type="GO" id="GO:0016787">
    <property type="term" value="F:hydrolase activity"/>
    <property type="evidence" value="ECO:0007669"/>
    <property type="project" value="UniProtKB-KW"/>
</dbReference>
<dbReference type="InterPro" id="IPR041373">
    <property type="entry name" value="RT_RNaseH"/>
</dbReference>
<dbReference type="Pfam" id="PF17917">
    <property type="entry name" value="RT_RNaseH"/>
    <property type="match status" value="1"/>
</dbReference>
<keyword evidence="3" id="KW-0540">Nuclease</keyword>
<evidence type="ECO:0000256" key="2">
    <source>
        <dbReference type="ARBA" id="ARBA00022695"/>
    </source>
</evidence>
<evidence type="ECO:0000259" key="7">
    <source>
        <dbReference type="Pfam" id="PF17917"/>
    </source>
</evidence>
<reference evidence="8 9" key="1">
    <citation type="submission" date="2024-07" db="EMBL/GenBank/DDBJ databases">
        <title>Chromosome-level genome assembly of the water stick insect Ranatra chinensis (Heteroptera: Nepidae).</title>
        <authorList>
            <person name="Liu X."/>
        </authorList>
    </citation>
    <scope>NUCLEOTIDE SEQUENCE [LARGE SCALE GENOMIC DNA]</scope>
    <source>
        <strain evidence="8">Cailab_2021Rc</strain>
        <tissue evidence="8">Muscle</tissue>
    </source>
</reference>